<dbReference type="EMBL" id="JOJR01001271">
    <property type="protein sequence ID" value="RCN31559.1"/>
    <property type="molecule type" value="Genomic_DNA"/>
</dbReference>
<feature type="compositionally biased region" description="Basic and acidic residues" evidence="1">
    <location>
        <begin position="20"/>
        <end position="31"/>
    </location>
</feature>
<proteinExistence type="predicted"/>
<evidence type="ECO:0000313" key="3">
    <source>
        <dbReference type="Proteomes" id="UP000252519"/>
    </source>
</evidence>
<name>A0A368FKM6_ANCCA</name>
<dbReference type="Proteomes" id="UP000252519">
    <property type="component" value="Unassembled WGS sequence"/>
</dbReference>
<reference evidence="2 3" key="1">
    <citation type="submission" date="2014-10" db="EMBL/GenBank/DDBJ databases">
        <title>Draft genome of the hookworm Ancylostoma caninum.</title>
        <authorList>
            <person name="Mitreva M."/>
        </authorList>
    </citation>
    <scope>NUCLEOTIDE SEQUENCE [LARGE SCALE GENOMIC DNA]</scope>
    <source>
        <strain evidence="2 3">Baltimore</strain>
    </source>
</reference>
<protein>
    <submittedName>
        <fullName evidence="2">Uncharacterized protein</fullName>
    </submittedName>
</protein>
<feature type="region of interest" description="Disordered" evidence="1">
    <location>
        <begin position="1"/>
        <end position="147"/>
    </location>
</feature>
<accession>A0A368FKM6</accession>
<sequence>MNALLKIVDADTIVSANPQEKSEPPNGKERGDEEEFCYFDDAKLRKQRVKKSKRAASNTGTVGRGRGRKRMENGPTAKSNTSTKGRGRGRKRKESDPAAKSDSSTVSRGRGRKRKENGPTEKSTPENPDQVDTKPAEAVMSDVTNCN</sequence>
<comment type="caution">
    <text evidence="2">The sequence shown here is derived from an EMBL/GenBank/DDBJ whole genome shotgun (WGS) entry which is preliminary data.</text>
</comment>
<gene>
    <name evidence="2" type="ORF">ANCCAN_22656</name>
</gene>
<feature type="compositionally biased region" description="Basic residues" evidence="1">
    <location>
        <begin position="45"/>
        <end position="54"/>
    </location>
</feature>
<dbReference type="OrthoDB" id="341898at2759"/>
<evidence type="ECO:0000313" key="2">
    <source>
        <dbReference type="EMBL" id="RCN31559.1"/>
    </source>
</evidence>
<dbReference type="AlphaFoldDB" id="A0A368FKM6"/>
<organism evidence="2 3">
    <name type="scientific">Ancylostoma caninum</name>
    <name type="common">Dog hookworm</name>
    <dbReference type="NCBI Taxonomy" id="29170"/>
    <lineage>
        <taxon>Eukaryota</taxon>
        <taxon>Metazoa</taxon>
        <taxon>Ecdysozoa</taxon>
        <taxon>Nematoda</taxon>
        <taxon>Chromadorea</taxon>
        <taxon>Rhabditida</taxon>
        <taxon>Rhabditina</taxon>
        <taxon>Rhabditomorpha</taxon>
        <taxon>Strongyloidea</taxon>
        <taxon>Ancylostomatidae</taxon>
        <taxon>Ancylostomatinae</taxon>
        <taxon>Ancylostoma</taxon>
    </lineage>
</organism>
<evidence type="ECO:0000256" key="1">
    <source>
        <dbReference type="SAM" id="MobiDB-lite"/>
    </source>
</evidence>
<keyword evidence="3" id="KW-1185">Reference proteome</keyword>